<name>A0ABD0KFR6_9CAEN</name>
<keyword evidence="2" id="KW-0812">Transmembrane</keyword>
<gene>
    <name evidence="3" type="ORF">BaRGS_00022851</name>
</gene>
<organism evidence="3 4">
    <name type="scientific">Batillaria attramentaria</name>
    <dbReference type="NCBI Taxonomy" id="370345"/>
    <lineage>
        <taxon>Eukaryota</taxon>
        <taxon>Metazoa</taxon>
        <taxon>Spiralia</taxon>
        <taxon>Lophotrochozoa</taxon>
        <taxon>Mollusca</taxon>
        <taxon>Gastropoda</taxon>
        <taxon>Caenogastropoda</taxon>
        <taxon>Sorbeoconcha</taxon>
        <taxon>Cerithioidea</taxon>
        <taxon>Batillariidae</taxon>
        <taxon>Batillaria</taxon>
    </lineage>
</organism>
<keyword evidence="4" id="KW-1185">Reference proteome</keyword>
<dbReference type="AlphaFoldDB" id="A0ABD0KFR6"/>
<dbReference type="EMBL" id="JACVVK020000187">
    <property type="protein sequence ID" value="KAK7485856.1"/>
    <property type="molecule type" value="Genomic_DNA"/>
</dbReference>
<reference evidence="3 4" key="1">
    <citation type="journal article" date="2023" name="Sci. Data">
        <title>Genome assembly of the Korean intertidal mud-creeper Batillaria attramentaria.</title>
        <authorList>
            <person name="Patra A.K."/>
            <person name="Ho P.T."/>
            <person name="Jun S."/>
            <person name="Lee S.J."/>
            <person name="Kim Y."/>
            <person name="Won Y.J."/>
        </authorList>
    </citation>
    <scope>NUCLEOTIDE SEQUENCE [LARGE SCALE GENOMIC DNA]</scope>
    <source>
        <strain evidence="3">Wonlab-2016</strain>
    </source>
</reference>
<feature type="compositionally biased region" description="Polar residues" evidence="1">
    <location>
        <begin position="148"/>
        <end position="164"/>
    </location>
</feature>
<feature type="region of interest" description="Disordered" evidence="1">
    <location>
        <begin position="123"/>
        <end position="171"/>
    </location>
</feature>
<protein>
    <submittedName>
        <fullName evidence="3">Uncharacterized protein</fullName>
    </submittedName>
</protein>
<feature type="transmembrane region" description="Helical" evidence="2">
    <location>
        <begin position="12"/>
        <end position="35"/>
    </location>
</feature>
<keyword evidence="2" id="KW-1133">Transmembrane helix</keyword>
<evidence type="ECO:0000256" key="1">
    <source>
        <dbReference type="SAM" id="MobiDB-lite"/>
    </source>
</evidence>
<keyword evidence="2" id="KW-0472">Membrane</keyword>
<evidence type="ECO:0000313" key="3">
    <source>
        <dbReference type="EMBL" id="KAK7485856.1"/>
    </source>
</evidence>
<proteinExistence type="predicted"/>
<evidence type="ECO:0000256" key="2">
    <source>
        <dbReference type="SAM" id="Phobius"/>
    </source>
</evidence>
<dbReference type="Proteomes" id="UP001519460">
    <property type="component" value="Unassembled WGS sequence"/>
</dbReference>
<evidence type="ECO:0000313" key="4">
    <source>
        <dbReference type="Proteomes" id="UP001519460"/>
    </source>
</evidence>
<comment type="caution">
    <text evidence="3">The sequence shown here is derived from an EMBL/GenBank/DDBJ whole genome shotgun (WGS) entry which is preliminary data.</text>
</comment>
<accession>A0ABD0KFR6</accession>
<sequence length="171" mass="18745">MSSDIAATLQCILYFCGALICRIILSGSRPIVLILRESRFKPLHFILKARHALFGNPPGSPGNSDIYQETGIDIRIPNSIDGATNRPFVMVSRTATPVSGQSLIRFPVDQGADRLKMEQHVPAISQNASIGPCSRTRRHAKQPPARSSAITATHANESQRSANYSRLRPQE</sequence>